<organism evidence="2 3">
    <name type="scientific">Oreochromis aureus</name>
    <name type="common">Israeli tilapia</name>
    <name type="synonym">Chromis aureus</name>
    <dbReference type="NCBI Taxonomy" id="47969"/>
    <lineage>
        <taxon>Eukaryota</taxon>
        <taxon>Metazoa</taxon>
        <taxon>Chordata</taxon>
        <taxon>Craniata</taxon>
        <taxon>Vertebrata</taxon>
        <taxon>Euteleostomi</taxon>
        <taxon>Actinopterygii</taxon>
        <taxon>Neopterygii</taxon>
        <taxon>Teleostei</taxon>
        <taxon>Neoteleostei</taxon>
        <taxon>Acanthomorphata</taxon>
        <taxon>Ovalentaria</taxon>
        <taxon>Cichlomorphae</taxon>
        <taxon>Cichliformes</taxon>
        <taxon>Cichlidae</taxon>
        <taxon>African cichlids</taxon>
        <taxon>Pseudocrenilabrinae</taxon>
        <taxon>Oreochromini</taxon>
        <taxon>Oreochromis</taxon>
    </lineage>
</organism>
<dbReference type="Ensembl" id="ENSOABT00000071261.1">
    <property type="protein sequence ID" value="ENSOABP00000075073.1"/>
    <property type="gene ID" value="ENSOABG00000034993.1"/>
</dbReference>
<evidence type="ECO:0000313" key="3">
    <source>
        <dbReference type="Proteomes" id="UP000472276"/>
    </source>
</evidence>
<evidence type="ECO:0008006" key="4">
    <source>
        <dbReference type="Google" id="ProtNLM"/>
    </source>
</evidence>
<proteinExistence type="predicted"/>
<dbReference type="Gene3D" id="2.170.130.30">
    <property type="match status" value="1"/>
</dbReference>
<reference evidence="3" key="1">
    <citation type="submission" date="2020-03" db="EMBL/GenBank/DDBJ databases">
        <title>Evolution of repeat sequences and sex chromosomes of tilapia species revealed by chromosome-level genomes.</title>
        <authorList>
            <person name="Xu L."/>
            <person name="Tao W."/>
            <person name="Wang D."/>
            <person name="Zhou Q."/>
        </authorList>
    </citation>
    <scope>NUCLEOTIDE SEQUENCE [LARGE SCALE GENOMIC DNA]</scope>
    <source>
        <strain evidence="3">Israel</strain>
    </source>
</reference>
<dbReference type="GO" id="GO:0031419">
    <property type="term" value="F:cobalamin binding"/>
    <property type="evidence" value="ECO:0007669"/>
    <property type="project" value="TreeGrafter"/>
</dbReference>
<name>A0AAZ1Y5B1_OREAU</name>
<reference evidence="2" key="2">
    <citation type="submission" date="2025-08" db="UniProtKB">
        <authorList>
            <consortium name="Ensembl"/>
        </authorList>
    </citation>
    <scope>IDENTIFICATION</scope>
</reference>
<dbReference type="GO" id="GO:0015889">
    <property type="term" value="P:cobalamin transport"/>
    <property type="evidence" value="ECO:0007669"/>
    <property type="project" value="TreeGrafter"/>
</dbReference>
<dbReference type="GO" id="GO:0005615">
    <property type="term" value="C:extracellular space"/>
    <property type="evidence" value="ECO:0007669"/>
    <property type="project" value="TreeGrafter"/>
</dbReference>
<gene>
    <name evidence="2" type="primary">LOC116311444</name>
</gene>
<evidence type="ECO:0000313" key="2">
    <source>
        <dbReference type="Ensembl" id="ENSOABP00000075073.1"/>
    </source>
</evidence>
<keyword evidence="1" id="KW-0732">Signal</keyword>
<dbReference type="PANTHER" id="PTHR10559:SF18">
    <property type="entry name" value="TRANSCOBALAMIN II"/>
    <property type="match status" value="1"/>
</dbReference>
<dbReference type="InterPro" id="IPR051588">
    <property type="entry name" value="Cobalamin_Transport"/>
</dbReference>
<evidence type="ECO:0000256" key="1">
    <source>
        <dbReference type="SAM" id="SignalP"/>
    </source>
</evidence>
<dbReference type="PANTHER" id="PTHR10559">
    <property type="entry name" value="TRANSCOBALAMIN-1/GASTRIC INTRINSIC FACTOR"/>
    <property type="match status" value="1"/>
</dbReference>
<dbReference type="AlphaFoldDB" id="A0AAZ1Y5B1"/>
<accession>A0AAZ1Y5B1</accession>
<protein>
    <recommendedName>
        <fullName evidence="4">DUF4430 domain-containing protein</fullName>
    </recommendedName>
</protein>
<dbReference type="Proteomes" id="UP000472276">
    <property type="component" value="Unassembled WGS sequence"/>
</dbReference>
<keyword evidence="3" id="KW-1185">Reference proteome</keyword>
<sequence>MNCVFTWFVWCEALLLSLLPWTLTEAPPMIPIAIMVKNTLQNKPLQTYKTEVISGGILLGAMKRLRDSDAGFTFTYSDNVNYGPYLESVNGVTGNNEAHTYWELLANVTNGGFQSTEVGIGCIIPSPYQQIILNFTVW</sequence>
<reference evidence="2" key="3">
    <citation type="submission" date="2025-09" db="UniProtKB">
        <authorList>
            <consortium name="Ensembl"/>
        </authorList>
    </citation>
    <scope>IDENTIFICATION</scope>
</reference>
<feature type="chain" id="PRO_5044224895" description="DUF4430 domain-containing protein" evidence="1">
    <location>
        <begin position="27"/>
        <end position="138"/>
    </location>
</feature>
<feature type="signal peptide" evidence="1">
    <location>
        <begin position="1"/>
        <end position="26"/>
    </location>
</feature>